<sequence>MDFNAFGRLFRILRDRCGLVDQRYVRVEEQVAMFLTTLAHHKKTRIVGFDFIRSRHTVSHYVYEVMRCVIHLHSTLFVEPSPVGESYSGNNGAVSGQQRVNDEHAGVQYVDSVESSPAWNQKRLDIAHHMWRNL</sequence>
<evidence type="ECO:0000313" key="2">
    <source>
        <dbReference type="EMBL" id="KAL1569216.1"/>
    </source>
</evidence>
<accession>A0ABD1IPT1</accession>
<gene>
    <name evidence="2" type="ORF">AAHA92_00722</name>
</gene>
<evidence type="ECO:0000259" key="1">
    <source>
        <dbReference type="Pfam" id="PF26138"/>
    </source>
</evidence>
<comment type="caution">
    <text evidence="2">The sequence shown here is derived from an EMBL/GenBank/DDBJ whole genome shotgun (WGS) entry which is preliminary data.</text>
</comment>
<reference evidence="2 3" key="1">
    <citation type="submission" date="2024-06" db="EMBL/GenBank/DDBJ databases">
        <title>A chromosome level genome sequence of Diviner's sage (Salvia divinorum).</title>
        <authorList>
            <person name="Ford S.A."/>
            <person name="Ro D.-K."/>
            <person name="Ness R.W."/>
            <person name="Phillips M.A."/>
        </authorList>
    </citation>
    <scope>NUCLEOTIDE SEQUENCE [LARGE SCALE GENOMIC DNA]</scope>
    <source>
        <strain evidence="2">SAF-2024a</strain>
        <tissue evidence="2">Leaf</tissue>
    </source>
</reference>
<dbReference type="AlphaFoldDB" id="A0ABD1IPT1"/>
<evidence type="ECO:0000313" key="3">
    <source>
        <dbReference type="Proteomes" id="UP001567538"/>
    </source>
</evidence>
<protein>
    <recommendedName>
        <fullName evidence="1">DUF8040 domain-containing protein</fullName>
    </recommendedName>
</protein>
<dbReference type="EMBL" id="JBEAFC010000001">
    <property type="protein sequence ID" value="KAL1569216.1"/>
    <property type="molecule type" value="Genomic_DNA"/>
</dbReference>
<dbReference type="InterPro" id="IPR058353">
    <property type="entry name" value="DUF8040"/>
</dbReference>
<dbReference type="Pfam" id="PF26138">
    <property type="entry name" value="DUF8040"/>
    <property type="match status" value="1"/>
</dbReference>
<proteinExistence type="predicted"/>
<dbReference type="Proteomes" id="UP001567538">
    <property type="component" value="Unassembled WGS sequence"/>
</dbReference>
<organism evidence="2 3">
    <name type="scientific">Salvia divinorum</name>
    <name type="common">Maria pastora</name>
    <name type="synonym">Diviner's sage</name>
    <dbReference type="NCBI Taxonomy" id="28513"/>
    <lineage>
        <taxon>Eukaryota</taxon>
        <taxon>Viridiplantae</taxon>
        <taxon>Streptophyta</taxon>
        <taxon>Embryophyta</taxon>
        <taxon>Tracheophyta</taxon>
        <taxon>Spermatophyta</taxon>
        <taxon>Magnoliopsida</taxon>
        <taxon>eudicotyledons</taxon>
        <taxon>Gunneridae</taxon>
        <taxon>Pentapetalae</taxon>
        <taxon>asterids</taxon>
        <taxon>lamiids</taxon>
        <taxon>Lamiales</taxon>
        <taxon>Lamiaceae</taxon>
        <taxon>Nepetoideae</taxon>
        <taxon>Mentheae</taxon>
        <taxon>Salviinae</taxon>
        <taxon>Salvia</taxon>
        <taxon>Salvia subgen. Calosphace</taxon>
    </lineage>
</organism>
<feature type="domain" description="DUF8040" evidence="1">
    <location>
        <begin position="1"/>
        <end position="70"/>
    </location>
</feature>
<keyword evidence="3" id="KW-1185">Reference proteome</keyword>
<name>A0ABD1IPT1_SALDI</name>